<feature type="domain" description="Restriction endonuclease type II-like" evidence="2">
    <location>
        <begin position="174"/>
        <end position="246"/>
    </location>
</feature>
<dbReference type="Pfam" id="PF09407">
    <property type="entry name" value="AbiEi_1"/>
    <property type="match status" value="1"/>
</dbReference>
<dbReference type="KEGG" id="bsol:FSW04_02925"/>
<evidence type="ECO:0000313" key="3">
    <source>
        <dbReference type="EMBL" id="QEC46637.1"/>
    </source>
</evidence>
<sequence>MYAVGHVRLRIEGHWLAAVLACRSSAVLSGAEAAAAWGFGPTRAGRIDVTTPARSGRSPDARIRLHRVRSLPPDEVAVHDVIPVTTPARTLLDLAATIRGRRMEDLIARADRLERFDLLDVRRVLAAHPTRRGAPGLSRLLDRLEGRGTADLRSPAEVALLDLCDRHGLRAPIANARIEGFVVDFHWPSARLIVETDGYSFHRTPSAFDGDRDRDQVLTVAGWRVVRFSSRQLVREPSRCADRLRRLLATSGSR</sequence>
<protein>
    <submittedName>
        <fullName evidence="3">DUF559 domain-containing protein</fullName>
    </submittedName>
</protein>
<evidence type="ECO:0000313" key="4">
    <source>
        <dbReference type="Proteomes" id="UP000321805"/>
    </source>
</evidence>
<evidence type="ECO:0000259" key="2">
    <source>
        <dbReference type="Pfam" id="PF18741"/>
    </source>
</evidence>
<dbReference type="EMBL" id="CP042430">
    <property type="protein sequence ID" value="QEC46637.1"/>
    <property type="molecule type" value="Genomic_DNA"/>
</dbReference>
<accession>A0A5B8U0X0</accession>
<organism evidence="3 4">
    <name type="scientific">Baekduia soli</name>
    <dbReference type="NCBI Taxonomy" id="496014"/>
    <lineage>
        <taxon>Bacteria</taxon>
        <taxon>Bacillati</taxon>
        <taxon>Actinomycetota</taxon>
        <taxon>Thermoleophilia</taxon>
        <taxon>Solirubrobacterales</taxon>
        <taxon>Baekduiaceae</taxon>
        <taxon>Baekduia</taxon>
    </lineage>
</organism>
<dbReference type="Pfam" id="PF18741">
    <property type="entry name" value="MTES_1575"/>
    <property type="match status" value="1"/>
</dbReference>
<dbReference type="Gene3D" id="3.40.960.10">
    <property type="entry name" value="VSR Endonuclease"/>
    <property type="match status" value="1"/>
</dbReference>
<dbReference type="InterPro" id="IPR011335">
    <property type="entry name" value="Restrct_endonuc-II-like"/>
</dbReference>
<evidence type="ECO:0000259" key="1">
    <source>
        <dbReference type="Pfam" id="PF09407"/>
    </source>
</evidence>
<feature type="domain" description="AbiEi antitoxin C-terminal" evidence="1">
    <location>
        <begin position="29"/>
        <end position="98"/>
    </location>
</feature>
<dbReference type="AlphaFoldDB" id="A0A5B8U0X0"/>
<keyword evidence="4" id="KW-1185">Reference proteome</keyword>
<dbReference type="Proteomes" id="UP000321805">
    <property type="component" value="Chromosome"/>
</dbReference>
<name>A0A5B8U0X0_9ACTN</name>
<dbReference type="SUPFAM" id="SSF52980">
    <property type="entry name" value="Restriction endonuclease-like"/>
    <property type="match status" value="1"/>
</dbReference>
<reference evidence="3 4" key="1">
    <citation type="journal article" date="2018" name="J. Microbiol.">
        <title>Baekduia soli gen. nov., sp. nov., a novel bacterium isolated from the soil of Baekdu Mountain and proposal of a novel family name, Baekduiaceae fam. nov.</title>
        <authorList>
            <person name="An D.S."/>
            <person name="Siddiqi M.Z."/>
            <person name="Kim K.H."/>
            <person name="Yu H.S."/>
            <person name="Im W.T."/>
        </authorList>
    </citation>
    <scope>NUCLEOTIDE SEQUENCE [LARGE SCALE GENOMIC DNA]</scope>
    <source>
        <strain evidence="3 4">BR7-21</strain>
    </source>
</reference>
<gene>
    <name evidence="3" type="ORF">FSW04_02925</name>
</gene>
<dbReference type="OrthoDB" id="5243722at2"/>
<dbReference type="InterPro" id="IPR018547">
    <property type="entry name" value="AbiEi_C"/>
</dbReference>
<proteinExistence type="predicted"/>
<dbReference type="RefSeq" id="WP_146916077.1">
    <property type="nucleotide sequence ID" value="NZ_CP042430.1"/>
</dbReference>
<dbReference type="InterPro" id="IPR049468">
    <property type="entry name" value="Restrct_endonuc-II-like_dom"/>
</dbReference>